<dbReference type="FunCoup" id="A0A200Q5D2">
    <property type="interactions" value="13"/>
</dbReference>
<dbReference type="Proteomes" id="UP000195402">
    <property type="component" value="Unassembled WGS sequence"/>
</dbReference>
<dbReference type="SUPFAM" id="SSF69304">
    <property type="entry name" value="Tricorn protease N-terminal domain"/>
    <property type="match status" value="1"/>
</dbReference>
<dbReference type="PANTHER" id="PTHR32161:SF9">
    <property type="entry name" value="TOLB PROTEIN-LIKE PROTEIN"/>
    <property type="match status" value="1"/>
</dbReference>
<proteinExistence type="predicted"/>
<organism evidence="1 2">
    <name type="scientific">Macleaya cordata</name>
    <name type="common">Five-seeded plume-poppy</name>
    <name type="synonym">Bocconia cordata</name>
    <dbReference type="NCBI Taxonomy" id="56857"/>
    <lineage>
        <taxon>Eukaryota</taxon>
        <taxon>Viridiplantae</taxon>
        <taxon>Streptophyta</taxon>
        <taxon>Embryophyta</taxon>
        <taxon>Tracheophyta</taxon>
        <taxon>Spermatophyta</taxon>
        <taxon>Magnoliopsida</taxon>
        <taxon>Ranunculales</taxon>
        <taxon>Papaveraceae</taxon>
        <taxon>Papaveroideae</taxon>
        <taxon>Macleaya</taxon>
    </lineage>
</organism>
<gene>
    <name evidence="1" type="ORF">BVC80_4281g1</name>
</gene>
<dbReference type="Pfam" id="PF07676">
    <property type="entry name" value="PD40"/>
    <property type="match status" value="2"/>
</dbReference>
<protein>
    <submittedName>
        <fullName evidence="1">WD40-like Beta Propeller</fullName>
    </submittedName>
</protein>
<dbReference type="PANTHER" id="PTHR32161">
    <property type="entry name" value="DPP6 N-TERMINAL DOMAIN-LIKE PROTEIN"/>
    <property type="match status" value="1"/>
</dbReference>
<dbReference type="OrthoDB" id="43744at2759"/>
<sequence>MDPTGIIVFTTVGRSHYGFDVFSVKLPSNLNQTITEDWTNHQLTDGVSINFNGQFVDEDETLVYISERTGSARIYLNRAGISKSEQLPSVSESLFLWSAVYSTNLDDGKSKTVRLTPYGAVDYSPAVSQSGKFIAVASYEFRPWKGEFQELETDIVVFRDSDPTRRTVVCKNGGWPTWSGDSTIFFHRKADDGWWSIFRVDIPENFEISGESEVCRRITPPGVHAFTPAASHDGKRIAVATRRRGINFRHVEIFDLESESFYKVTECLNPNFHHYNPFFSPESGFLGYHRFRGESAQGELTIPNIDPVISPVKELRMFRLNGNFPSVSADGNLIAFNPDFHLGLGVKIVRSDGSKSWTVMKDRMAFGVSWSPTENNVIYSSVGPIFQSAKTAVQIARISFDPKHLDDDDREEIPAEVKILTREDSGNNAFPSCSPDGKHLVFRSGRSGHKNLYIVDAVNGEFNGEIRQLTEGPSIDTMPTWSPDGKLIAFSSNRHNPDDVAIFSIYVISPDGTNLRRVHLAGPEGSEQVDKERINHVCFSPDSKWLLFTANLGGVSAEPVSIPNQFQPYGDLYIARVDGSELKRLTWNGYENGTPAWHSAGDLDMGCLSLKTNNVGQKLRGQFEEPLWITCDL</sequence>
<dbReference type="Gene3D" id="2.120.10.30">
    <property type="entry name" value="TolB, C-terminal domain"/>
    <property type="match status" value="3"/>
</dbReference>
<dbReference type="STRING" id="56857.A0A200Q5D2"/>
<dbReference type="SUPFAM" id="SSF82171">
    <property type="entry name" value="DPP6 N-terminal domain-like"/>
    <property type="match status" value="1"/>
</dbReference>
<dbReference type="InterPro" id="IPR011659">
    <property type="entry name" value="WD40"/>
</dbReference>
<dbReference type="OMA" id="MPSWSPK"/>
<evidence type="ECO:0000313" key="1">
    <source>
        <dbReference type="EMBL" id="OVA05703.1"/>
    </source>
</evidence>
<keyword evidence="2" id="KW-1185">Reference proteome</keyword>
<dbReference type="InterPro" id="IPR011042">
    <property type="entry name" value="6-blade_b-propeller_TolB-like"/>
</dbReference>
<accession>A0A200Q5D2</accession>
<name>A0A200Q5D2_MACCD</name>
<reference evidence="1 2" key="1">
    <citation type="journal article" date="2017" name="Mol. Plant">
        <title>The Genome of Medicinal Plant Macleaya cordata Provides New Insights into Benzylisoquinoline Alkaloids Metabolism.</title>
        <authorList>
            <person name="Liu X."/>
            <person name="Liu Y."/>
            <person name="Huang P."/>
            <person name="Ma Y."/>
            <person name="Qing Z."/>
            <person name="Tang Q."/>
            <person name="Cao H."/>
            <person name="Cheng P."/>
            <person name="Zheng Y."/>
            <person name="Yuan Z."/>
            <person name="Zhou Y."/>
            <person name="Liu J."/>
            <person name="Tang Z."/>
            <person name="Zhuo Y."/>
            <person name="Zhang Y."/>
            <person name="Yu L."/>
            <person name="Huang J."/>
            <person name="Yang P."/>
            <person name="Peng Q."/>
            <person name="Zhang J."/>
            <person name="Jiang W."/>
            <person name="Zhang Z."/>
            <person name="Lin K."/>
            <person name="Ro D.K."/>
            <person name="Chen X."/>
            <person name="Xiong X."/>
            <person name="Shang Y."/>
            <person name="Huang S."/>
            <person name="Zeng J."/>
        </authorList>
    </citation>
    <scope>NUCLEOTIDE SEQUENCE [LARGE SCALE GENOMIC DNA]</scope>
    <source>
        <strain evidence="2">cv. BLH2017</strain>
        <tissue evidence="1">Root</tissue>
    </source>
</reference>
<dbReference type="InParanoid" id="A0A200Q5D2"/>
<dbReference type="AlphaFoldDB" id="A0A200Q5D2"/>
<comment type="caution">
    <text evidence="1">The sequence shown here is derived from an EMBL/GenBank/DDBJ whole genome shotgun (WGS) entry which is preliminary data.</text>
</comment>
<dbReference type="EMBL" id="MVGT01003027">
    <property type="protein sequence ID" value="OVA05703.1"/>
    <property type="molecule type" value="Genomic_DNA"/>
</dbReference>
<evidence type="ECO:0000313" key="2">
    <source>
        <dbReference type="Proteomes" id="UP000195402"/>
    </source>
</evidence>